<sequence>GPGIPRRDRECDYPRYCRLMLMFFKPWRNASDLRGTCSSWPDAFSSFQETCSNAVKKMMDNMQIMHECQDSRDD</sequence>
<protein>
    <submittedName>
        <fullName evidence="1">Uncharacterized protein</fullName>
    </submittedName>
</protein>
<reference evidence="1" key="2">
    <citation type="journal article" date="2023" name="Proc. Natl. Acad. Sci. U.S.A.">
        <title>A global phylogenomic analysis of the shiitake genus Lentinula.</title>
        <authorList>
            <person name="Sierra-Patev S."/>
            <person name="Min B."/>
            <person name="Naranjo-Ortiz M."/>
            <person name="Looney B."/>
            <person name="Konkel Z."/>
            <person name="Slot J.C."/>
            <person name="Sakamoto Y."/>
            <person name="Steenwyk J.L."/>
            <person name="Rokas A."/>
            <person name="Carro J."/>
            <person name="Camarero S."/>
            <person name="Ferreira P."/>
            <person name="Molpeceres G."/>
            <person name="Ruiz-Duenas F.J."/>
            <person name="Serrano A."/>
            <person name="Henrissat B."/>
            <person name="Drula E."/>
            <person name="Hughes K.W."/>
            <person name="Mata J.L."/>
            <person name="Ishikawa N.K."/>
            <person name="Vargas-Isla R."/>
            <person name="Ushijima S."/>
            <person name="Smith C.A."/>
            <person name="Donoghue J."/>
            <person name="Ahrendt S."/>
            <person name="Andreopoulos W."/>
            <person name="He G."/>
            <person name="LaButti K."/>
            <person name="Lipzen A."/>
            <person name="Ng V."/>
            <person name="Riley R."/>
            <person name="Sandor L."/>
            <person name="Barry K."/>
            <person name="Martinez A.T."/>
            <person name="Xiao Y."/>
            <person name="Gibbons J.G."/>
            <person name="Terashima K."/>
            <person name="Grigoriev I.V."/>
            <person name="Hibbett D."/>
        </authorList>
    </citation>
    <scope>NUCLEOTIDE SEQUENCE</scope>
    <source>
        <strain evidence="1">Sp2 HRB7682 ss15</strain>
    </source>
</reference>
<organism evidence="1 2">
    <name type="scientific">Lentinula lateritia</name>
    <dbReference type="NCBI Taxonomy" id="40482"/>
    <lineage>
        <taxon>Eukaryota</taxon>
        <taxon>Fungi</taxon>
        <taxon>Dikarya</taxon>
        <taxon>Basidiomycota</taxon>
        <taxon>Agaricomycotina</taxon>
        <taxon>Agaricomycetes</taxon>
        <taxon>Agaricomycetidae</taxon>
        <taxon>Agaricales</taxon>
        <taxon>Marasmiineae</taxon>
        <taxon>Omphalotaceae</taxon>
        <taxon>Lentinula</taxon>
    </lineage>
</organism>
<dbReference type="Proteomes" id="UP001150238">
    <property type="component" value="Unassembled WGS sequence"/>
</dbReference>
<gene>
    <name evidence="1" type="ORF">C8J55DRAFT_411951</name>
</gene>
<evidence type="ECO:0000313" key="2">
    <source>
        <dbReference type="Proteomes" id="UP001150238"/>
    </source>
</evidence>
<comment type="caution">
    <text evidence="1">The sequence shown here is derived from an EMBL/GenBank/DDBJ whole genome shotgun (WGS) entry which is preliminary data.</text>
</comment>
<accession>A0A9W9DD85</accession>
<dbReference type="EMBL" id="JANVFS010000061">
    <property type="protein sequence ID" value="KAJ4464235.1"/>
    <property type="molecule type" value="Genomic_DNA"/>
</dbReference>
<proteinExistence type="predicted"/>
<name>A0A9W9DD85_9AGAR</name>
<feature type="non-terminal residue" evidence="1">
    <location>
        <position position="1"/>
    </location>
</feature>
<evidence type="ECO:0000313" key="1">
    <source>
        <dbReference type="EMBL" id="KAJ4464235.1"/>
    </source>
</evidence>
<dbReference type="AlphaFoldDB" id="A0A9W9DD85"/>
<feature type="non-terminal residue" evidence="1">
    <location>
        <position position="74"/>
    </location>
</feature>
<reference evidence="1" key="1">
    <citation type="submission" date="2022-08" db="EMBL/GenBank/DDBJ databases">
        <authorList>
            <consortium name="DOE Joint Genome Institute"/>
            <person name="Min B."/>
            <person name="Riley R."/>
            <person name="Sierra-Patev S."/>
            <person name="Naranjo-Ortiz M."/>
            <person name="Looney B."/>
            <person name="Konkel Z."/>
            <person name="Slot J.C."/>
            <person name="Sakamoto Y."/>
            <person name="Steenwyk J.L."/>
            <person name="Rokas A."/>
            <person name="Carro J."/>
            <person name="Camarero S."/>
            <person name="Ferreira P."/>
            <person name="Molpeceres G."/>
            <person name="Ruiz-Duenas F.J."/>
            <person name="Serrano A."/>
            <person name="Henrissat B."/>
            <person name="Drula E."/>
            <person name="Hughes K.W."/>
            <person name="Mata J.L."/>
            <person name="Ishikawa N.K."/>
            <person name="Vargas-Isla R."/>
            <person name="Ushijima S."/>
            <person name="Smith C.A."/>
            <person name="Ahrendt S."/>
            <person name="Andreopoulos W."/>
            <person name="He G."/>
            <person name="Labutti K."/>
            <person name="Lipzen A."/>
            <person name="Ng V."/>
            <person name="Sandor L."/>
            <person name="Barry K."/>
            <person name="Martinez A.T."/>
            <person name="Xiao Y."/>
            <person name="Gibbons J.G."/>
            <person name="Terashima K."/>
            <person name="Hibbett D.S."/>
            <person name="Grigoriev I.V."/>
        </authorList>
    </citation>
    <scope>NUCLEOTIDE SEQUENCE</scope>
    <source>
        <strain evidence="1">Sp2 HRB7682 ss15</strain>
    </source>
</reference>